<keyword evidence="3" id="KW-1185">Reference proteome</keyword>
<gene>
    <name evidence="2" type="ORF">HMPREF1544_01699</name>
</gene>
<feature type="region of interest" description="Disordered" evidence="1">
    <location>
        <begin position="100"/>
        <end position="122"/>
    </location>
</feature>
<accession>S2K7M6</accession>
<feature type="compositionally biased region" description="Pro residues" evidence="1">
    <location>
        <begin position="103"/>
        <end position="116"/>
    </location>
</feature>
<proteinExistence type="predicted"/>
<dbReference type="InParanoid" id="S2K7M6"/>
<organism evidence="2 3">
    <name type="scientific">Mucor circinelloides f. circinelloides (strain 1006PhL)</name>
    <name type="common">Mucormycosis agent</name>
    <name type="synonym">Calyptromyces circinelloides</name>
    <dbReference type="NCBI Taxonomy" id="1220926"/>
    <lineage>
        <taxon>Eukaryota</taxon>
        <taxon>Fungi</taxon>
        <taxon>Fungi incertae sedis</taxon>
        <taxon>Mucoromycota</taxon>
        <taxon>Mucoromycotina</taxon>
        <taxon>Mucoromycetes</taxon>
        <taxon>Mucorales</taxon>
        <taxon>Mucorineae</taxon>
        <taxon>Mucoraceae</taxon>
        <taxon>Mucor</taxon>
    </lineage>
</organism>
<name>S2K7M6_MUCC1</name>
<protein>
    <recommendedName>
        <fullName evidence="4">Biogenesis of lysosome-related organelles complex 1 subunit CNL1</fullName>
    </recommendedName>
</protein>
<dbReference type="OrthoDB" id="2384695at2759"/>
<dbReference type="OMA" id="DHLFYEW"/>
<dbReference type="Proteomes" id="UP000014254">
    <property type="component" value="Unassembled WGS sequence"/>
</dbReference>
<evidence type="ECO:0000256" key="1">
    <source>
        <dbReference type="SAM" id="MobiDB-lite"/>
    </source>
</evidence>
<reference evidence="3" key="1">
    <citation type="submission" date="2013-05" db="EMBL/GenBank/DDBJ databases">
        <title>The Genome sequence of Mucor circinelloides f. circinelloides 1006PhL.</title>
        <authorList>
            <consortium name="The Broad Institute Genomics Platform"/>
            <person name="Cuomo C."/>
            <person name="Earl A."/>
            <person name="Findley K."/>
            <person name="Lee S.C."/>
            <person name="Walker B."/>
            <person name="Young S."/>
            <person name="Zeng Q."/>
            <person name="Gargeya S."/>
            <person name="Fitzgerald M."/>
            <person name="Haas B."/>
            <person name="Abouelleil A."/>
            <person name="Allen A.W."/>
            <person name="Alvarado L."/>
            <person name="Arachchi H.M."/>
            <person name="Berlin A.M."/>
            <person name="Chapman S.B."/>
            <person name="Gainer-Dewar J."/>
            <person name="Goldberg J."/>
            <person name="Griggs A."/>
            <person name="Gujja S."/>
            <person name="Hansen M."/>
            <person name="Howarth C."/>
            <person name="Imamovic A."/>
            <person name="Ireland A."/>
            <person name="Larimer J."/>
            <person name="McCowan C."/>
            <person name="Murphy C."/>
            <person name="Pearson M."/>
            <person name="Poon T.W."/>
            <person name="Priest M."/>
            <person name="Roberts A."/>
            <person name="Saif S."/>
            <person name="Shea T."/>
            <person name="Sisk P."/>
            <person name="Sykes S."/>
            <person name="Wortman J."/>
            <person name="Nusbaum C."/>
            <person name="Birren B."/>
        </authorList>
    </citation>
    <scope>NUCLEOTIDE SEQUENCE [LARGE SCALE GENOMIC DNA]</scope>
    <source>
        <strain evidence="3">1006PhL</strain>
    </source>
</reference>
<evidence type="ECO:0008006" key="4">
    <source>
        <dbReference type="Google" id="ProtNLM"/>
    </source>
</evidence>
<dbReference type="EMBL" id="KE123909">
    <property type="protein sequence ID" value="EPB91378.1"/>
    <property type="molecule type" value="Genomic_DNA"/>
</dbReference>
<evidence type="ECO:0000313" key="2">
    <source>
        <dbReference type="EMBL" id="EPB91378.1"/>
    </source>
</evidence>
<evidence type="ECO:0000313" key="3">
    <source>
        <dbReference type="Proteomes" id="UP000014254"/>
    </source>
</evidence>
<sequence>MSLNTTNSSKKRKFNQDQETYNAIDKFQDDLDHLFYEWNSIHIVLESIRNAFTVNQNSSEEYLDQVDKELSIAYDDLMAQVRHLDRRLNKMALEVNQKLLLKQPPPVRSLPPPTPTPSHNHN</sequence>
<dbReference type="AlphaFoldDB" id="S2K7M6"/>
<dbReference type="VEuPathDB" id="FungiDB:HMPREF1544_01699"/>